<evidence type="ECO:0000256" key="4">
    <source>
        <dbReference type="ARBA" id="ARBA00007372"/>
    </source>
</evidence>
<evidence type="ECO:0000256" key="9">
    <source>
        <dbReference type="ARBA" id="ARBA00023128"/>
    </source>
</evidence>
<dbReference type="GO" id="GO:0005758">
    <property type="term" value="C:mitochondrial intermembrane space"/>
    <property type="evidence" value="ECO:0007669"/>
    <property type="project" value="UniProtKB-SubCell"/>
</dbReference>
<reference evidence="13" key="1">
    <citation type="submission" date="2014-08" db="EMBL/GenBank/DDBJ databases">
        <authorList>
            <person name="Murali S."/>
            <person name="Richards S."/>
            <person name="Bandaranaike D."/>
            <person name="Bellair M."/>
            <person name="Blankenburg K."/>
            <person name="Chao H."/>
            <person name="Dinh H."/>
            <person name="Doddapaneni H."/>
            <person name="Dugan-Rocha S."/>
            <person name="Elkadiri S."/>
            <person name="Gnanaolivu R."/>
            <person name="Hughes D."/>
            <person name="Lee S."/>
            <person name="Li M."/>
            <person name="Ming W."/>
            <person name="Munidasa M."/>
            <person name="Muniz J."/>
            <person name="Nguyen L."/>
            <person name="Osuji N."/>
            <person name="Pu L.-L."/>
            <person name="Puazo M."/>
            <person name="Skinner E."/>
            <person name="Qu C."/>
            <person name="Quiroz J."/>
            <person name="Raj R."/>
            <person name="Weissenberger G."/>
            <person name="Xin Y."/>
            <person name="Zou X."/>
            <person name="Han Y."/>
            <person name="Worley K."/>
            <person name="Muzny D."/>
            <person name="Gibbs R."/>
        </authorList>
    </citation>
    <scope>NUCLEOTIDE SEQUENCE</scope>
    <source>
        <strain evidence="13">HAZT.00-mixed</strain>
        <tissue evidence="13">Whole organism</tissue>
    </source>
</reference>
<evidence type="ECO:0000256" key="5">
    <source>
        <dbReference type="ARBA" id="ARBA00022448"/>
    </source>
</evidence>
<dbReference type="Proteomes" id="UP000694843">
    <property type="component" value="Unplaced"/>
</dbReference>
<evidence type="ECO:0000256" key="12">
    <source>
        <dbReference type="PIRSR" id="PIRSR619342-50"/>
    </source>
</evidence>
<comment type="subcellular location">
    <subcellularLocation>
        <location evidence="3">Mitochondrion inner membrane</location>
        <topology evidence="3">Peripheral membrane protein</topology>
    </subcellularLocation>
    <subcellularLocation>
        <location evidence="2">Mitochondrion intermembrane space</location>
    </subcellularLocation>
</comment>
<comment type="similarity">
    <text evidence="4">Belongs to the complex I NDUFS5 subunit family.</text>
</comment>
<keyword evidence="10" id="KW-0472">Membrane</keyword>
<protein>
    <submittedName>
        <fullName evidence="15">NADH dehydrogenase [ubiquinone] iron-sulfur protein 5</fullName>
    </submittedName>
</protein>
<dbReference type="PANTHER" id="PTHR21268">
    <property type="entry name" value="NADH DEHYDROGENASE [UBIQUINONE] IRON-SULFUR PROTEIN 5"/>
    <property type="match status" value="1"/>
</dbReference>
<keyword evidence="14" id="KW-1185">Reference proteome</keyword>
<evidence type="ECO:0000313" key="14">
    <source>
        <dbReference type="Proteomes" id="UP000694843"/>
    </source>
</evidence>
<feature type="disulfide bond" evidence="12">
    <location>
        <begin position="40"/>
        <end position="53"/>
    </location>
</feature>
<dbReference type="InterPro" id="IPR019342">
    <property type="entry name" value="NADH_UbQ_OxRdtase_FeS-su5"/>
</dbReference>
<keyword evidence="5" id="KW-0813">Transport</keyword>
<dbReference type="Proteomes" id="UP000711488">
    <property type="component" value="Unassembled WGS sequence"/>
</dbReference>
<keyword evidence="6" id="KW-0679">Respiratory chain</keyword>
<organism evidence="13">
    <name type="scientific">Hyalella azteca</name>
    <name type="common">Amphipod</name>
    <dbReference type="NCBI Taxonomy" id="294128"/>
    <lineage>
        <taxon>Eukaryota</taxon>
        <taxon>Metazoa</taxon>
        <taxon>Ecdysozoa</taxon>
        <taxon>Arthropoda</taxon>
        <taxon>Crustacea</taxon>
        <taxon>Multicrustacea</taxon>
        <taxon>Malacostraca</taxon>
        <taxon>Eumalacostraca</taxon>
        <taxon>Peracarida</taxon>
        <taxon>Amphipoda</taxon>
        <taxon>Senticaudata</taxon>
        <taxon>Talitrida</taxon>
        <taxon>Talitroidea</taxon>
        <taxon>Hyalellidae</taxon>
        <taxon>Hyalella</taxon>
    </lineage>
</organism>
<dbReference type="AlphaFoldDB" id="A0A6A0H2L5"/>
<dbReference type="GO" id="GO:0005743">
    <property type="term" value="C:mitochondrial inner membrane"/>
    <property type="evidence" value="ECO:0007669"/>
    <property type="project" value="UniProtKB-SubCell"/>
</dbReference>
<accession>A0A6A0H2L5</accession>
<keyword evidence="11 12" id="KW-1015">Disulfide bond</keyword>
<dbReference type="OrthoDB" id="9992197at2759"/>
<evidence type="ECO:0000256" key="6">
    <source>
        <dbReference type="ARBA" id="ARBA00022660"/>
    </source>
</evidence>
<evidence type="ECO:0000256" key="11">
    <source>
        <dbReference type="ARBA" id="ARBA00023157"/>
    </source>
</evidence>
<evidence type="ECO:0000256" key="1">
    <source>
        <dbReference type="ARBA" id="ARBA00003195"/>
    </source>
</evidence>
<keyword evidence="9" id="KW-0496">Mitochondrion</keyword>
<keyword evidence="8" id="KW-0249">Electron transport</keyword>
<dbReference type="CTD" id="33179"/>
<comment type="function">
    <text evidence="1">Accessory subunit of the mitochondrial membrane respiratory chain NADH dehydrogenase (Complex I), that is believed not to be involved in catalysis. Complex I functions in the transfer of electrons from NADH to the respiratory chain. The immediate electron acceptor for the enzyme is believed to be ubiquinone.</text>
</comment>
<dbReference type="PANTHER" id="PTHR21268:SF2">
    <property type="entry name" value="NADH DEHYDROGENASE [UBIQUINONE] IRON-SULFUR PROTEIN 5"/>
    <property type="match status" value="1"/>
</dbReference>
<dbReference type="Pfam" id="PF10200">
    <property type="entry name" value="Ndufs5"/>
    <property type="match status" value="1"/>
</dbReference>
<evidence type="ECO:0000256" key="8">
    <source>
        <dbReference type="ARBA" id="ARBA00022982"/>
    </source>
</evidence>
<dbReference type="RefSeq" id="XP_018007741.1">
    <property type="nucleotide sequence ID" value="XM_018152252.2"/>
</dbReference>
<evidence type="ECO:0000313" key="15">
    <source>
        <dbReference type="RefSeq" id="XP_018007741.1"/>
    </source>
</evidence>
<dbReference type="KEGG" id="hazt:108665497"/>
<evidence type="ECO:0000256" key="7">
    <source>
        <dbReference type="ARBA" id="ARBA00022792"/>
    </source>
</evidence>
<reference evidence="13" key="3">
    <citation type="submission" date="2019-06" db="EMBL/GenBank/DDBJ databases">
        <authorList>
            <person name="Poynton C."/>
            <person name="Hasenbein S."/>
            <person name="Benoit J.B."/>
            <person name="Sepulveda M.S."/>
            <person name="Poelchau M.F."/>
            <person name="Murali S.C."/>
            <person name="Chen S."/>
            <person name="Glastad K.M."/>
            <person name="Werren J.H."/>
            <person name="Vineis J.H."/>
            <person name="Bowen J.L."/>
            <person name="Friedrich M."/>
            <person name="Jones J."/>
            <person name="Robertson H.M."/>
            <person name="Feyereisen R."/>
            <person name="Mechler-Hickson A."/>
            <person name="Mathers N."/>
            <person name="Lee C.E."/>
            <person name="Colbourne J.K."/>
            <person name="Biales A."/>
            <person name="Johnston J.S."/>
            <person name="Wellborn G.A."/>
            <person name="Rosendale A.J."/>
            <person name="Cridge A.G."/>
            <person name="Munoz-Torres M.C."/>
            <person name="Bain P.A."/>
            <person name="Manny A.R."/>
            <person name="Major K.M."/>
            <person name="Lambert F.N."/>
            <person name="Vulpe C.D."/>
            <person name="Tuck P."/>
            <person name="Blalock B.J."/>
            <person name="Lin Y.-Y."/>
            <person name="Smith M.E."/>
            <person name="Ochoa-Acuna H."/>
            <person name="Chen M.-J.M."/>
            <person name="Childers C.P."/>
            <person name="Qu J."/>
            <person name="Dugan S."/>
            <person name="Lee S.L."/>
            <person name="Chao H."/>
            <person name="Dinh H."/>
            <person name="Han Y."/>
            <person name="Doddapaneni H."/>
            <person name="Worley K.C."/>
            <person name="Muzny D.M."/>
            <person name="Gibbs R.A."/>
            <person name="Richards S."/>
        </authorList>
    </citation>
    <scope>NUCLEOTIDE SEQUENCE</scope>
    <source>
        <strain evidence="13">HAZT.00-mixed</strain>
        <tissue evidence="13">Whole organism</tissue>
    </source>
</reference>
<proteinExistence type="inferred from homology"/>
<evidence type="ECO:0000256" key="2">
    <source>
        <dbReference type="ARBA" id="ARBA00004569"/>
    </source>
</evidence>
<keyword evidence="7" id="KW-0999">Mitochondrion inner membrane</keyword>
<reference evidence="15" key="4">
    <citation type="submission" date="2025-04" db="UniProtKB">
        <authorList>
            <consortium name="RefSeq"/>
        </authorList>
    </citation>
    <scope>IDENTIFICATION</scope>
    <source>
        <tissue evidence="15">Whole organism</tissue>
    </source>
</reference>
<evidence type="ECO:0000313" key="13">
    <source>
        <dbReference type="EMBL" id="KAA0197276.1"/>
    </source>
</evidence>
<name>A0A6A0H2L5_HYAAZ</name>
<reference evidence="13" key="2">
    <citation type="journal article" date="2018" name="Environ. Sci. Technol.">
        <title>The Toxicogenome of Hyalella azteca: A Model for Sediment Ecotoxicology and Evolutionary Toxicology.</title>
        <authorList>
            <person name="Poynton H.C."/>
            <person name="Hasenbein S."/>
            <person name="Benoit J.B."/>
            <person name="Sepulveda M.S."/>
            <person name="Poelchau M.F."/>
            <person name="Hughes D.S.T."/>
            <person name="Murali S.C."/>
            <person name="Chen S."/>
            <person name="Glastad K.M."/>
            <person name="Goodisman M.A.D."/>
            <person name="Werren J.H."/>
            <person name="Vineis J.H."/>
            <person name="Bowen J.L."/>
            <person name="Friedrich M."/>
            <person name="Jones J."/>
            <person name="Robertson H.M."/>
            <person name="Feyereisen R."/>
            <person name="Mechler-Hickson A."/>
            <person name="Mathers N."/>
            <person name="Lee C.E."/>
            <person name="Colbourne J.K."/>
            <person name="Biales A."/>
            <person name="Johnston J.S."/>
            <person name="Wellborn G.A."/>
            <person name="Rosendale A.J."/>
            <person name="Cridge A.G."/>
            <person name="Munoz-Torres M.C."/>
            <person name="Bain P.A."/>
            <person name="Manny A.R."/>
            <person name="Major K.M."/>
            <person name="Lambert F.N."/>
            <person name="Vulpe C.D."/>
            <person name="Tuck P."/>
            <person name="Blalock B.J."/>
            <person name="Lin Y.Y."/>
            <person name="Smith M.E."/>
            <person name="Ochoa-Acuna H."/>
            <person name="Chen M.M."/>
            <person name="Childers C.P."/>
            <person name="Qu J."/>
            <person name="Dugan S."/>
            <person name="Lee S.L."/>
            <person name="Chao H."/>
            <person name="Dinh H."/>
            <person name="Han Y."/>
            <person name="Doddapaneni H."/>
            <person name="Worley K.C."/>
            <person name="Muzny D.M."/>
            <person name="Gibbs R.A."/>
            <person name="Richards S."/>
        </authorList>
    </citation>
    <scope>NUCLEOTIDE SEQUENCE</scope>
    <source>
        <strain evidence="13">HAZT.00-mixed</strain>
        <tissue evidence="13">Whole organism</tissue>
    </source>
</reference>
<evidence type="ECO:0000256" key="10">
    <source>
        <dbReference type="ARBA" id="ARBA00023136"/>
    </source>
</evidence>
<dbReference type="EMBL" id="JQDR03008349">
    <property type="protein sequence ID" value="KAA0197276.1"/>
    <property type="molecule type" value="Genomic_DNA"/>
</dbReference>
<evidence type="ECO:0000256" key="3">
    <source>
        <dbReference type="ARBA" id="ARBA00004637"/>
    </source>
</evidence>
<dbReference type="OMA" id="QECAFMT"/>
<gene>
    <name evidence="15" type="primary">LOC108665497</name>
    <name evidence="13" type="ORF">HAZT_HAZT002529</name>
</gene>
<dbReference type="GeneID" id="108665497"/>
<sequence>MVLTKFHPFIRTPLTDLGAHMFTHQSGTTCCDFEMRMVECVEAYGIGQAEAKCKDYFDDLAECMLSTKAWNRHKAMERERKRQVAAGELNKEDRYPVQSRVDGY</sequence>
<feature type="disulfide bond" evidence="12">
    <location>
        <begin position="30"/>
        <end position="63"/>
    </location>
</feature>